<reference evidence="2 3" key="1">
    <citation type="submission" date="2016-04" db="EMBL/GenBank/DDBJ databases">
        <title>Draft genome of Fonsecaea erecta CBS 125763.</title>
        <authorList>
            <person name="Weiss V.A."/>
            <person name="Vicente V.A."/>
            <person name="Raittz R.T."/>
            <person name="Moreno L.F."/>
            <person name="De Souza E.M."/>
            <person name="Pedrosa F.O."/>
            <person name="Steffens M.B."/>
            <person name="Faoro H."/>
            <person name="Tadra-Sfeir M.Z."/>
            <person name="Najafzadeh M.J."/>
            <person name="Felipe M.S."/>
            <person name="Teixeira M."/>
            <person name="Sun J."/>
            <person name="Xi L."/>
            <person name="Gomes R."/>
            <person name="De Azevedo C.M."/>
            <person name="Salgado C.G."/>
            <person name="Da Silva M.B."/>
            <person name="Nascimento M.F."/>
            <person name="Queiroz-Telles F."/>
            <person name="Attili D.S."/>
            <person name="Gorbushina A."/>
        </authorList>
    </citation>
    <scope>NUCLEOTIDE SEQUENCE [LARGE SCALE GENOMIC DNA]</scope>
    <source>
        <strain evidence="2 3">CBS 125763</strain>
    </source>
</reference>
<comment type="caution">
    <text evidence="2">The sequence shown here is derived from an EMBL/GenBank/DDBJ whole genome shotgun (WGS) entry which is preliminary data.</text>
</comment>
<evidence type="ECO:0000256" key="1">
    <source>
        <dbReference type="SAM" id="Phobius"/>
    </source>
</evidence>
<proteinExistence type="predicted"/>
<evidence type="ECO:0000313" key="3">
    <source>
        <dbReference type="Proteomes" id="UP000078343"/>
    </source>
</evidence>
<dbReference type="AlphaFoldDB" id="A0A178ZUB6"/>
<dbReference type="OrthoDB" id="3525185at2759"/>
<feature type="transmembrane region" description="Helical" evidence="1">
    <location>
        <begin position="445"/>
        <end position="465"/>
    </location>
</feature>
<protein>
    <recommendedName>
        <fullName evidence="4">Transcription factor domain-containing protein</fullName>
    </recommendedName>
</protein>
<evidence type="ECO:0008006" key="4">
    <source>
        <dbReference type="Google" id="ProtNLM"/>
    </source>
</evidence>
<name>A0A178ZUB6_9EURO</name>
<dbReference type="STRING" id="1367422.A0A178ZUB6"/>
<sequence>MPLMNELEAEYPVRRIRRQHGRGSRAVESLLDLQAAQEGREFSGKGDSATVRMRTSANISSSSKSAINSNQRVVPVDVRVFSVEGIRGLVSSLTADRSMSKTEPRVLNQDQVTLTSPTSLVLLEQSLGRPAVETKYLEFYWTALLPNGQPFPPRAARYSTTSWTGVVQDLCLLGQVSGQQQITMLGWRLYGRSLQALAKSISANGHERNDGLLAASALLAGYELIQTGEGRRSWLPGPTWLRQTAGERAIILARPPESYVEGNNHLLFVDSRLHLVYADIHRRKRSIFSSSAWKSIPWSLHPKSPRDKLLDILIEVPGLLEDLESLLGCLSDDVERQMVLRQQLEEKCWAYHSQLQTWSATSGLSTVAFVEDKITNRNQDSSEPSSEHFAMAHLGMLYWATCNIVHHVLWYVAGKGRADLPGLIDARLYCRKIVLLMPFLQRPGMGAFFLNIAGFPAAVAVSFLARQDPPGQVSEERRLLENAFQDHHGTQLRNFLGTWPWRTDGETEIVSRTRSDK</sequence>
<keyword evidence="3" id="KW-1185">Reference proteome</keyword>
<organism evidence="2 3">
    <name type="scientific">Fonsecaea erecta</name>
    <dbReference type="NCBI Taxonomy" id="1367422"/>
    <lineage>
        <taxon>Eukaryota</taxon>
        <taxon>Fungi</taxon>
        <taxon>Dikarya</taxon>
        <taxon>Ascomycota</taxon>
        <taxon>Pezizomycotina</taxon>
        <taxon>Eurotiomycetes</taxon>
        <taxon>Chaetothyriomycetidae</taxon>
        <taxon>Chaetothyriales</taxon>
        <taxon>Herpotrichiellaceae</taxon>
        <taxon>Fonsecaea</taxon>
    </lineage>
</organism>
<dbReference type="InterPro" id="IPR053178">
    <property type="entry name" value="Osmoadaptation_assoc"/>
</dbReference>
<dbReference type="PANTHER" id="PTHR38111">
    <property type="entry name" value="ZN(2)-C6 FUNGAL-TYPE DOMAIN-CONTAINING PROTEIN-RELATED"/>
    <property type="match status" value="1"/>
</dbReference>
<evidence type="ECO:0000313" key="2">
    <source>
        <dbReference type="EMBL" id="OAP63364.1"/>
    </source>
</evidence>
<gene>
    <name evidence="2" type="ORF">AYL99_02591</name>
</gene>
<dbReference type="PANTHER" id="PTHR38111:SF11">
    <property type="entry name" value="TRANSCRIPTION FACTOR DOMAIN-CONTAINING PROTEIN-RELATED"/>
    <property type="match status" value="1"/>
</dbReference>
<keyword evidence="1" id="KW-0812">Transmembrane</keyword>
<dbReference type="RefSeq" id="XP_018696731.1">
    <property type="nucleotide sequence ID" value="XM_018834107.1"/>
</dbReference>
<dbReference type="GeneID" id="30006761"/>
<accession>A0A178ZUB6</accession>
<keyword evidence="1" id="KW-0472">Membrane</keyword>
<keyword evidence="1" id="KW-1133">Transmembrane helix</keyword>
<dbReference type="EMBL" id="LVYI01000002">
    <property type="protein sequence ID" value="OAP63364.1"/>
    <property type="molecule type" value="Genomic_DNA"/>
</dbReference>
<dbReference type="Proteomes" id="UP000078343">
    <property type="component" value="Unassembled WGS sequence"/>
</dbReference>